<feature type="domain" description="HTH araC/xylS-type" evidence="4">
    <location>
        <begin position="243"/>
        <end position="341"/>
    </location>
</feature>
<proteinExistence type="predicted"/>
<evidence type="ECO:0000259" key="4">
    <source>
        <dbReference type="PROSITE" id="PS01124"/>
    </source>
</evidence>
<keyword evidence="3" id="KW-0804">Transcription</keyword>
<dbReference type="Gene3D" id="1.10.10.60">
    <property type="entry name" value="Homeodomain-like"/>
    <property type="match status" value="2"/>
</dbReference>
<sequence length="346" mass="40041">MVKTKLLKLIQVNSLPLEQVIENIASVLQVDYQENCNEFFITIPPDLGEGFIRGISFKSGLGLMQYDCTFKEDVEIQFIVNRVHPLKFLSTLKGSLGHRFENQQDYHEIQQYQCAIVASNNHHGHILYFKANVSTSFNSLEVARKDFLDRKECELKKLSNGLEDLFHDVEATHSFYHEGFYSLQIADIFQEIRDMNEKDFLKNLFLEGKIYQALYQHILQYQDDITDESNKYLLRRSEINLIKKAADIIDNEITNTGTIESIARRVGLNGNKLQTGFKKLYKATVNGYIQQKRLNIAKSLLRSTDLNISEIVDQIGLNSKSYFSRIFKEKYGLSPSKFRSKHLSKN</sequence>
<evidence type="ECO:0000256" key="1">
    <source>
        <dbReference type="ARBA" id="ARBA00023015"/>
    </source>
</evidence>
<dbReference type="InterPro" id="IPR053142">
    <property type="entry name" value="PchR_regulatory_protein"/>
</dbReference>
<accession>A0ABQ1WTQ6</accession>
<evidence type="ECO:0000313" key="6">
    <source>
        <dbReference type="Proteomes" id="UP000605733"/>
    </source>
</evidence>
<dbReference type="EMBL" id="BMIX01000010">
    <property type="protein sequence ID" value="GGG44917.1"/>
    <property type="molecule type" value="Genomic_DNA"/>
</dbReference>
<dbReference type="PRINTS" id="PR00032">
    <property type="entry name" value="HTHARAC"/>
</dbReference>
<dbReference type="InterPro" id="IPR020449">
    <property type="entry name" value="Tscrpt_reg_AraC-type_HTH"/>
</dbReference>
<dbReference type="PANTHER" id="PTHR47893">
    <property type="entry name" value="REGULATORY PROTEIN PCHR"/>
    <property type="match status" value="1"/>
</dbReference>
<evidence type="ECO:0000256" key="2">
    <source>
        <dbReference type="ARBA" id="ARBA00023125"/>
    </source>
</evidence>
<comment type="caution">
    <text evidence="5">The sequence shown here is derived from an EMBL/GenBank/DDBJ whole genome shotgun (WGS) entry which is preliminary data.</text>
</comment>
<keyword evidence="6" id="KW-1185">Reference proteome</keyword>
<dbReference type="Pfam" id="PF12833">
    <property type="entry name" value="HTH_18"/>
    <property type="match status" value="1"/>
</dbReference>
<evidence type="ECO:0000313" key="5">
    <source>
        <dbReference type="EMBL" id="GGG44917.1"/>
    </source>
</evidence>
<dbReference type="InterPro" id="IPR009057">
    <property type="entry name" value="Homeodomain-like_sf"/>
</dbReference>
<dbReference type="SMART" id="SM00342">
    <property type="entry name" value="HTH_ARAC"/>
    <property type="match status" value="1"/>
</dbReference>
<organism evidence="5 6">
    <name type="scientific">Christiangramia forsetii</name>
    <dbReference type="NCBI Taxonomy" id="411153"/>
    <lineage>
        <taxon>Bacteria</taxon>
        <taxon>Pseudomonadati</taxon>
        <taxon>Bacteroidota</taxon>
        <taxon>Flavobacteriia</taxon>
        <taxon>Flavobacteriales</taxon>
        <taxon>Flavobacteriaceae</taxon>
        <taxon>Christiangramia</taxon>
    </lineage>
</organism>
<dbReference type="PANTHER" id="PTHR47893:SF1">
    <property type="entry name" value="REGULATORY PROTEIN PCHR"/>
    <property type="match status" value="1"/>
</dbReference>
<gene>
    <name evidence="5" type="ORF">GCM10011532_31080</name>
</gene>
<dbReference type="InterPro" id="IPR018060">
    <property type="entry name" value="HTH_AraC"/>
</dbReference>
<keyword evidence="2" id="KW-0238">DNA-binding</keyword>
<dbReference type="PROSITE" id="PS01124">
    <property type="entry name" value="HTH_ARAC_FAMILY_2"/>
    <property type="match status" value="1"/>
</dbReference>
<dbReference type="SUPFAM" id="SSF46689">
    <property type="entry name" value="Homeodomain-like"/>
    <property type="match status" value="1"/>
</dbReference>
<name>A0ABQ1WTQ6_9FLAO</name>
<protein>
    <recommendedName>
        <fullName evidence="4">HTH araC/xylS-type domain-containing protein</fullName>
    </recommendedName>
</protein>
<evidence type="ECO:0000256" key="3">
    <source>
        <dbReference type="ARBA" id="ARBA00023163"/>
    </source>
</evidence>
<keyword evidence="1" id="KW-0805">Transcription regulation</keyword>
<dbReference type="Proteomes" id="UP000605733">
    <property type="component" value="Unassembled WGS sequence"/>
</dbReference>
<reference evidence="6" key="1">
    <citation type="journal article" date="2019" name="Int. J. Syst. Evol. Microbiol.">
        <title>The Global Catalogue of Microorganisms (GCM) 10K type strain sequencing project: providing services to taxonomists for standard genome sequencing and annotation.</title>
        <authorList>
            <consortium name="The Broad Institute Genomics Platform"/>
            <consortium name="The Broad Institute Genome Sequencing Center for Infectious Disease"/>
            <person name="Wu L."/>
            <person name="Ma J."/>
        </authorList>
    </citation>
    <scope>NUCLEOTIDE SEQUENCE [LARGE SCALE GENOMIC DNA]</scope>
    <source>
        <strain evidence="6">CGMCC 1.15422</strain>
    </source>
</reference>